<dbReference type="STRING" id="869754.A0A1A0HE71"/>
<dbReference type="InterPro" id="IPR035979">
    <property type="entry name" value="RBD_domain_sf"/>
</dbReference>
<gene>
    <name evidence="4" type="ORF">METBIDRAFT_31211</name>
</gene>
<evidence type="ECO:0000313" key="5">
    <source>
        <dbReference type="Proteomes" id="UP000092555"/>
    </source>
</evidence>
<dbReference type="FunFam" id="3.30.70.330:FF:001151">
    <property type="entry name" value="RNA-binding protein PIN4"/>
    <property type="match status" value="1"/>
</dbReference>
<sequence length="694" mass="74727">MDLRNLSSTPSHLDAMIQRRPSLSSLSSASGYESSSYNPSSAPGPAAAAALQMPLGRAAAGLARMYPGLLEPGAMLGENAHVLATDVGPWVEQQKQQQLLNVGSLDAGKKDALPKRGDKMPGARGLAANAAGSPANESTLAMDNENDNDHDDNDGADRGDDLIPTAIVIKNIPFAIKKEQLLDVMTKLSLPLPYAFNYHFDNGVFRGLAFANFASTDETSLVVSQLNGREIGGRKLRVEYKKMLPLQERERIEREKREKRGQLEEQHRSGSNASLVLLASVASTTAATKNLSVNGQAYLSQTERFFAQYPSASNGLPAPPAELDFADPAILELYSQLLTYRDDTSKLIFEMAYPSTLNMGQRKALSLLCSFLNLLELFDNGFIIIRRKPGQQSIQQRQQQLATYNTHLQPQQPSGASTAAPPQTVPAPLSSSMQSLGVQGQGSINGLSLHSSSMMNLSQMPGLLYTNNLVGTSINLPELLRSHSQSALPLARSRQQASTPVLSQHPQNQGQNLFSQYQHAGLQPQKSSSQNKYLNYGAFGATSAAPSSQKQGHLGTPTSSSAAALLRTSNNRSFVDVRSTPPMGQSFQGSSAAGSPTPLHHTGLYQQSGTYFMGGQNAHLSQPSTPHQAADLSNRFAPFGQHAHLSASIQSLQGNTPTTEEFPMNDSMNSKFNNLNLNSGYDQQKGNGIWGPRK</sequence>
<evidence type="ECO:0000313" key="4">
    <source>
        <dbReference type="EMBL" id="OBA22291.1"/>
    </source>
</evidence>
<feature type="compositionally biased region" description="Polar residues" evidence="2">
    <location>
        <begin position="408"/>
        <end position="421"/>
    </location>
</feature>
<reference evidence="4 5" key="1">
    <citation type="submission" date="2016-05" db="EMBL/GenBank/DDBJ databases">
        <title>Comparative genomics of biotechnologically important yeasts.</title>
        <authorList>
            <consortium name="DOE Joint Genome Institute"/>
            <person name="Riley R."/>
            <person name="Haridas S."/>
            <person name="Wolfe K.H."/>
            <person name="Lopes M.R."/>
            <person name="Hittinger C.T."/>
            <person name="Goker M."/>
            <person name="Salamov A."/>
            <person name="Wisecaver J."/>
            <person name="Long T.M."/>
            <person name="Aerts A.L."/>
            <person name="Barry K."/>
            <person name="Choi C."/>
            <person name="Clum A."/>
            <person name="Coughlan A.Y."/>
            <person name="Deshpande S."/>
            <person name="Douglass A.P."/>
            <person name="Hanson S.J."/>
            <person name="Klenk H.-P."/>
            <person name="LaButti K."/>
            <person name="Lapidus A."/>
            <person name="Lindquist E."/>
            <person name="Lipzen A."/>
            <person name="Meier-kolthoff J.P."/>
            <person name="Ohm R.A."/>
            <person name="Otillar R.P."/>
            <person name="Pangilinan J."/>
            <person name="Peng Y."/>
            <person name="Rokas A."/>
            <person name="Rosa C.A."/>
            <person name="Scheuner C."/>
            <person name="Sibirny A.A."/>
            <person name="Slot J.C."/>
            <person name="Stielow J.B."/>
            <person name="Sun H."/>
            <person name="Kurtzman C.P."/>
            <person name="Blackwell M."/>
            <person name="Grigoriev I.V."/>
            <person name="Jeffries T.W."/>
        </authorList>
    </citation>
    <scope>NUCLEOTIDE SEQUENCE [LARGE SCALE GENOMIC DNA]</scope>
    <source>
        <strain evidence="4 5">NRRL YB-4993</strain>
    </source>
</reference>
<organism evidence="4 5">
    <name type="scientific">Metschnikowia bicuspidata var. bicuspidata NRRL YB-4993</name>
    <dbReference type="NCBI Taxonomy" id="869754"/>
    <lineage>
        <taxon>Eukaryota</taxon>
        <taxon>Fungi</taxon>
        <taxon>Dikarya</taxon>
        <taxon>Ascomycota</taxon>
        <taxon>Saccharomycotina</taxon>
        <taxon>Pichiomycetes</taxon>
        <taxon>Metschnikowiaceae</taxon>
        <taxon>Metschnikowia</taxon>
    </lineage>
</organism>
<dbReference type="SMART" id="SM00360">
    <property type="entry name" value="RRM"/>
    <property type="match status" value="1"/>
</dbReference>
<evidence type="ECO:0000256" key="2">
    <source>
        <dbReference type="SAM" id="MobiDB-lite"/>
    </source>
</evidence>
<dbReference type="SUPFAM" id="SSF54928">
    <property type="entry name" value="RNA-binding domain, RBD"/>
    <property type="match status" value="1"/>
</dbReference>
<dbReference type="Pfam" id="PF00076">
    <property type="entry name" value="RRM_1"/>
    <property type="match status" value="1"/>
</dbReference>
<dbReference type="EMBL" id="LXTC01000002">
    <property type="protein sequence ID" value="OBA22291.1"/>
    <property type="molecule type" value="Genomic_DNA"/>
</dbReference>
<feature type="compositionally biased region" description="Low complexity" evidence="2">
    <location>
        <begin position="584"/>
        <end position="595"/>
    </location>
</feature>
<evidence type="ECO:0000259" key="3">
    <source>
        <dbReference type="PROSITE" id="PS50102"/>
    </source>
</evidence>
<feature type="compositionally biased region" description="Polar residues" evidence="2">
    <location>
        <begin position="1"/>
        <end position="11"/>
    </location>
</feature>
<dbReference type="PROSITE" id="PS50102">
    <property type="entry name" value="RRM"/>
    <property type="match status" value="1"/>
</dbReference>
<protein>
    <recommendedName>
        <fullName evidence="3">RRM domain-containing protein</fullName>
    </recommendedName>
</protein>
<dbReference type="Gene3D" id="3.30.70.330">
    <property type="match status" value="1"/>
</dbReference>
<feature type="domain" description="RRM" evidence="3">
    <location>
        <begin position="165"/>
        <end position="243"/>
    </location>
</feature>
<feature type="region of interest" description="Disordered" evidence="2">
    <location>
        <begin position="487"/>
        <end position="508"/>
    </location>
</feature>
<comment type="caution">
    <text evidence="4">The sequence shown here is derived from an EMBL/GenBank/DDBJ whole genome shotgun (WGS) entry which is preliminary data.</text>
</comment>
<feature type="compositionally biased region" description="Basic and acidic residues" evidence="2">
    <location>
        <begin position="107"/>
        <end position="121"/>
    </location>
</feature>
<feature type="region of interest" description="Disordered" evidence="2">
    <location>
        <begin position="1"/>
        <end position="20"/>
    </location>
</feature>
<keyword evidence="1" id="KW-0694">RNA-binding</keyword>
<keyword evidence="5" id="KW-1185">Reference proteome</keyword>
<feature type="region of interest" description="Disordered" evidence="2">
    <location>
        <begin position="107"/>
        <end position="159"/>
    </location>
</feature>
<evidence type="ECO:0000256" key="1">
    <source>
        <dbReference type="PROSITE-ProRule" id="PRU00176"/>
    </source>
</evidence>
<name>A0A1A0HE71_9ASCO</name>
<dbReference type="CDD" id="cd12253">
    <property type="entry name" value="RRM_PIN4_like"/>
    <property type="match status" value="1"/>
</dbReference>
<dbReference type="InterPro" id="IPR012677">
    <property type="entry name" value="Nucleotide-bd_a/b_plait_sf"/>
</dbReference>
<dbReference type="OrthoDB" id="434258at2759"/>
<feature type="compositionally biased region" description="Polar residues" evidence="2">
    <location>
        <begin position="429"/>
        <end position="438"/>
    </location>
</feature>
<dbReference type="GO" id="GO:0003723">
    <property type="term" value="F:RNA binding"/>
    <property type="evidence" value="ECO:0007669"/>
    <property type="project" value="UniProtKB-UniRule"/>
</dbReference>
<feature type="region of interest" description="Disordered" evidence="2">
    <location>
        <begin position="408"/>
        <end position="438"/>
    </location>
</feature>
<dbReference type="GeneID" id="30028786"/>
<accession>A0A1A0HE71</accession>
<feature type="region of interest" description="Disordered" evidence="2">
    <location>
        <begin position="25"/>
        <end position="46"/>
    </location>
</feature>
<dbReference type="InterPro" id="IPR034186">
    <property type="entry name" value="PIN4-like_RRM"/>
</dbReference>
<dbReference type="RefSeq" id="XP_018712787.1">
    <property type="nucleotide sequence ID" value="XM_018855810.1"/>
</dbReference>
<dbReference type="AlphaFoldDB" id="A0A1A0HE71"/>
<dbReference type="InterPro" id="IPR000504">
    <property type="entry name" value="RRM_dom"/>
</dbReference>
<proteinExistence type="predicted"/>
<dbReference type="Proteomes" id="UP000092555">
    <property type="component" value="Unassembled WGS sequence"/>
</dbReference>
<feature type="region of interest" description="Disordered" evidence="2">
    <location>
        <begin position="574"/>
        <end position="605"/>
    </location>
</feature>